<gene>
    <name evidence="5" type="ORF">HHA03_18700</name>
</gene>
<dbReference type="PANTHER" id="PTHR42939">
    <property type="entry name" value="ABC TRANSPORTER ATP-BINDING PROTEIN ALBC-RELATED"/>
    <property type="match status" value="1"/>
</dbReference>
<organism evidence="5 6">
    <name type="scientific">Halolactibacillus halophilus</name>
    <dbReference type="NCBI Taxonomy" id="306540"/>
    <lineage>
        <taxon>Bacteria</taxon>
        <taxon>Bacillati</taxon>
        <taxon>Bacillota</taxon>
        <taxon>Bacilli</taxon>
        <taxon>Bacillales</taxon>
        <taxon>Bacillaceae</taxon>
        <taxon>Halolactibacillus</taxon>
    </lineage>
</organism>
<keyword evidence="2" id="KW-0547">Nucleotide-binding</keyword>
<dbReference type="PROSITE" id="PS50893">
    <property type="entry name" value="ABC_TRANSPORTER_2"/>
    <property type="match status" value="1"/>
</dbReference>
<proteinExistence type="predicted"/>
<evidence type="ECO:0000256" key="3">
    <source>
        <dbReference type="ARBA" id="ARBA00022840"/>
    </source>
</evidence>
<dbReference type="Pfam" id="PF00005">
    <property type="entry name" value="ABC_tran"/>
    <property type="match status" value="1"/>
</dbReference>
<dbReference type="InterPro" id="IPR017871">
    <property type="entry name" value="ABC_transporter-like_CS"/>
</dbReference>
<accession>A0ABQ0VMF8</accession>
<dbReference type="SMART" id="SM00382">
    <property type="entry name" value="AAA"/>
    <property type="match status" value="1"/>
</dbReference>
<dbReference type="InterPro" id="IPR027417">
    <property type="entry name" value="P-loop_NTPase"/>
</dbReference>
<feature type="domain" description="ABC transporter" evidence="4">
    <location>
        <begin position="4"/>
        <end position="226"/>
    </location>
</feature>
<dbReference type="RefSeq" id="WP_089833195.1">
    <property type="nucleotide sequence ID" value="NZ_BJWI01000032.1"/>
</dbReference>
<dbReference type="SUPFAM" id="SSF52540">
    <property type="entry name" value="P-loop containing nucleoside triphosphate hydrolases"/>
    <property type="match status" value="1"/>
</dbReference>
<evidence type="ECO:0000256" key="1">
    <source>
        <dbReference type="ARBA" id="ARBA00022448"/>
    </source>
</evidence>
<keyword evidence="1" id="KW-0813">Transport</keyword>
<dbReference type="InterPro" id="IPR003593">
    <property type="entry name" value="AAA+_ATPase"/>
</dbReference>
<dbReference type="Gene3D" id="3.40.50.300">
    <property type="entry name" value="P-loop containing nucleotide triphosphate hydrolases"/>
    <property type="match status" value="1"/>
</dbReference>
<dbReference type="InterPro" id="IPR051782">
    <property type="entry name" value="ABC_Transporter_VariousFunc"/>
</dbReference>
<comment type="caution">
    <text evidence="5">The sequence shown here is derived from an EMBL/GenBank/DDBJ whole genome shotgun (WGS) entry which is preliminary data.</text>
</comment>
<keyword evidence="3 5" id="KW-0067">ATP-binding</keyword>
<evidence type="ECO:0000313" key="6">
    <source>
        <dbReference type="Proteomes" id="UP000321547"/>
    </source>
</evidence>
<dbReference type="PANTHER" id="PTHR42939:SF1">
    <property type="entry name" value="ABC TRANSPORTER ATP-BINDING PROTEIN ALBC-RELATED"/>
    <property type="match status" value="1"/>
</dbReference>
<evidence type="ECO:0000256" key="2">
    <source>
        <dbReference type="ARBA" id="ARBA00022741"/>
    </source>
</evidence>
<dbReference type="Proteomes" id="UP000321547">
    <property type="component" value="Unassembled WGS sequence"/>
</dbReference>
<dbReference type="InterPro" id="IPR003439">
    <property type="entry name" value="ABC_transporter-like_ATP-bd"/>
</dbReference>
<sequence length="227" mass="25318">MSVLTATDLVVKQGETLALDGLTLAVNQGEVVALIGHNGAGKSTFFKTVMGLIEPRGGILALAGETPPSVLYKQQVVYIPEQPFLLPELTVFQHFQLYLESYNQYKDEKVNEIYDLANRFEIAGELDQFPLELSKGMKQKAQLIAGLIIDAPLLLIDEPFVGLDVYAQQELTTVLKEKKQAGQAIILTTHQFDQLSGIMDRYIMLHQGKLIKEGNQQDLGELKRRFD</sequence>
<dbReference type="CDD" id="cd03230">
    <property type="entry name" value="ABC_DR_subfamily_A"/>
    <property type="match status" value="1"/>
</dbReference>
<dbReference type="PROSITE" id="PS00211">
    <property type="entry name" value="ABC_TRANSPORTER_1"/>
    <property type="match status" value="1"/>
</dbReference>
<reference evidence="5 6" key="1">
    <citation type="submission" date="2019-07" db="EMBL/GenBank/DDBJ databases">
        <title>Whole genome shotgun sequence of Halolactibacillus halophilus NBRC 100868.</title>
        <authorList>
            <person name="Hosoyama A."/>
            <person name="Uohara A."/>
            <person name="Ohji S."/>
            <person name="Ichikawa N."/>
        </authorList>
    </citation>
    <scope>NUCLEOTIDE SEQUENCE [LARGE SCALE GENOMIC DNA]</scope>
    <source>
        <strain evidence="5 6">NBRC 100868</strain>
    </source>
</reference>
<evidence type="ECO:0000259" key="4">
    <source>
        <dbReference type="PROSITE" id="PS50893"/>
    </source>
</evidence>
<keyword evidence="6" id="KW-1185">Reference proteome</keyword>
<protein>
    <submittedName>
        <fullName evidence="5">ABC transporter ATP-binding protein</fullName>
    </submittedName>
</protein>
<evidence type="ECO:0000313" key="5">
    <source>
        <dbReference type="EMBL" id="GEM02338.1"/>
    </source>
</evidence>
<dbReference type="EMBL" id="BJWI01000032">
    <property type="protein sequence ID" value="GEM02338.1"/>
    <property type="molecule type" value="Genomic_DNA"/>
</dbReference>
<dbReference type="GO" id="GO:0005524">
    <property type="term" value="F:ATP binding"/>
    <property type="evidence" value="ECO:0007669"/>
    <property type="project" value="UniProtKB-KW"/>
</dbReference>
<name>A0ABQ0VMF8_9BACI</name>